<feature type="transmembrane region" description="Helical" evidence="1">
    <location>
        <begin position="130"/>
        <end position="150"/>
    </location>
</feature>
<gene>
    <name evidence="2" type="ORF">Nepgr_014777</name>
</gene>
<name>A0AAD3SLU1_NEPGR</name>
<evidence type="ECO:0000313" key="2">
    <source>
        <dbReference type="EMBL" id="GMH12936.1"/>
    </source>
</evidence>
<proteinExistence type="predicted"/>
<dbReference type="AlphaFoldDB" id="A0AAD3SLU1"/>
<keyword evidence="3" id="KW-1185">Reference proteome</keyword>
<feature type="transmembrane region" description="Helical" evidence="1">
    <location>
        <begin position="97"/>
        <end position="118"/>
    </location>
</feature>
<evidence type="ECO:0000313" key="3">
    <source>
        <dbReference type="Proteomes" id="UP001279734"/>
    </source>
</evidence>
<dbReference type="EMBL" id="BSYO01000012">
    <property type="protein sequence ID" value="GMH12936.1"/>
    <property type="molecule type" value="Genomic_DNA"/>
</dbReference>
<organism evidence="2 3">
    <name type="scientific">Nepenthes gracilis</name>
    <name type="common">Slender pitcher plant</name>
    <dbReference type="NCBI Taxonomy" id="150966"/>
    <lineage>
        <taxon>Eukaryota</taxon>
        <taxon>Viridiplantae</taxon>
        <taxon>Streptophyta</taxon>
        <taxon>Embryophyta</taxon>
        <taxon>Tracheophyta</taxon>
        <taxon>Spermatophyta</taxon>
        <taxon>Magnoliopsida</taxon>
        <taxon>eudicotyledons</taxon>
        <taxon>Gunneridae</taxon>
        <taxon>Pentapetalae</taxon>
        <taxon>Caryophyllales</taxon>
        <taxon>Nepenthaceae</taxon>
        <taxon>Nepenthes</taxon>
    </lineage>
</organism>
<protein>
    <submittedName>
        <fullName evidence="2">Uncharacterized protein</fullName>
    </submittedName>
</protein>
<accession>A0AAD3SLU1</accession>
<sequence length="221" mass="24691">MSLVLYHHPWHVSGSLEAGTVVHLVPSILFRYFFGVFARLGDYIIMGLGCVRAELLLCSRPSAYKSAFGLGYRYSLALDVDSDSLLCGFKRCCPIGVWLRSLTGAQWFCVAVAMLVFCTFSCRSSRMARMVLVIGIADLKPVAFLSVFLWEPRSGGFKSSSLTGVDFENDDEEICWWIVAISLGFAVILELWYAFWPGALAYSIPISFSLELPFWVASSFR</sequence>
<comment type="caution">
    <text evidence="2">The sequence shown here is derived from an EMBL/GenBank/DDBJ whole genome shotgun (WGS) entry which is preliminary data.</text>
</comment>
<keyword evidence="1" id="KW-0472">Membrane</keyword>
<keyword evidence="1" id="KW-0812">Transmembrane</keyword>
<feature type="transmembrane region" description="Helical" evidence="1">
    <location>
        <begin position="176"/>
        <end position="196"/>
    </location>
</feature>
<evidence type="ECO:0000256" key="1">
    <source>
        <dbReference type="SAM" id="Phobius"/>
    </source>
</evidence>
<dbReference type="Proteomes" id="UP001279734">
    <property type="component" value="Unassembled WGS sequence"/>
</dbReference>
<reference evidence="2" key="1">
    <citation type="submission" date="2023-05" db="EMBL/GenBank/DDBJ databases">
        <title>Nepenthes gracilis genome sequencing.</title>
        <authorList>
            <person name="Fukushima K."/>
        </authorList>
    </citation>
    <scope>NUCLEOTIDE SEQUENCE</scope>
    <source>
        <strain evidence="2">SING2019-196</strain>
    </source>
</reference>
<keyword evidence="1" id="KW-1133">Transmembrane helix</keyword>